<keyword evidence="2" id="KW-0560">Oxidoreductase</keyword>
<feature type="domain" description="Gfo/Idh/MocA-like oxidoreductase N-terminal" evidence="3">
    <location>
        <begin position="8"/>
        <end position="125"/>
    </location>
</feature>
<evidence type="ECO:0000313" key="5">
    <source>
        <dbReference type="EMBL" id="MCF4097603.1"/>
    </source>
</evidence>
<organism evidence="5 6">
    <name type="scientific">Maritalea mediterranea</name>
    <dbReference type="NCBI Taxonomy" id="2909667"/>
    <lineage>
        <taxon>Bacteria</taxon>
        <taxon>Pseudomonadati</taxon>
        <taxon>Pseudomonadota</taxon>
        <taxon>Alphaproteobacteria</taxon>
        <taxon>Hyphomicrobiales</taxon>
        <taxon>Devosiaceae</taxon>
        <taxon>Maritalea</taxon>
    </lineage>
</organism>
<dbReference type="InterPro" id="IPR000683">
    <property type="entry name" value="Gfo/Idh/MocA-like_OxRdtase_N"/>
</dbReference>
<dbReference type="SUPFAM" id="SSF51735">
    <property type="entry name" value="NAD(P)-binding Rossmann-fold domains"/>
    <property type="match status" value="1"/>
</dbReference>
<protein>
    <submittedName>
        <fullName evidence="5">Gfo/Idh/MocA family oxidoreductase</fullName>
    </submittedName>
</protein>
<gene>
    <name evidence="5" type="ORF">L1I42_03765</name>
</gene>
<feature type="domain" description="GFO/IDH/MocA-like oxidoreductase" evidence="4">
    <location>
        <begin position="137"/>
        <end position="253"/>
    </location>
</feature>
<evidence type="ECO:0000256" key="1">
    <source>
        <dbReference type="ARBA" id="ARBA00010928"/>
    </source>
</evidence>
<dbReference type="SUPFAM" id="SSF55347">
    <property type="entry name" value="Glyceraldehyde-3-phosphate dehydrogenase-like, C-terminal domain"/>
    <property type="match status" value="1"/>
</dbReference>
<keyword evidence="6" id="KW-1185">Reference proteome</keyword>
<dbReference type="Gene3D" id="3.40.50.720">
    <property type="entry name" value="NAD(P)-binding Rossmann-like Domain"/>
    <property type="match status" value="1"/>
</dbReference>
<dbReference type="PANTHER" id="PTHR22604">
    <property type="entry name" value="OXIDOREDUCTASES"/>
    <property type="match status" value="1"/>
</dbReference>
<dbReference type="RefSeq" id="WP_236113159.1">
    <property type="nucleotide sequence ID" value="NZ_JAKGTI010000001.1"/>
</dbReference>
<dbReference type="Gene3D" id="3.30.360.10">
    <property type="entry name" value="Dihydrodipicolinate Reductase, domain 2"/>
    <property type="match status" value="1"/>
</dbReference>
<name>A0ABS9E486_9HYPH</name>
<dbReference type="PANTHER" id="PTHR22604:SF105">
    <property type="entry name" value="TRANS-1,2-DIHYDROBENZENE-1,2-DIOL DEHYDROGENASE"/>
    <property type="match status" value="1"/>
</dbReference>
<accession>A0ABS9E486</accession>
<dbReference type="Pfam" id="PF22725">
    <property type="entry name" value="GFO_IDH_MocA_C3"/>
    <property type="match status" value="1"/>
</dbReference>
<dbReference type="EMBL" id="JAKGTI010000001">
    <property type="protein sequence ID" value="MCF4097603.1"/>
    <property type="molecule type" value="Genomic_DNA"/>
</dbReference>
<sequence>MQKAPAKMRIGMLGAAAIAHEALVKPARRRDDVTLVAVAARDFDKAKNYAAEYGFQEAVDGYDALIARDDIDLIYNPLIPSRHMDLSCAAMRAGKHVLVEKPFALNIEQTKQMLDCARETGQHLIEAFHHRYHPLFAHLLELIQAGKFGTIKRFRAQFDVPIPQAQSPFRHQLDLGGGALMDLGCYPVHWAQTLLKHPLKLQRANARLTPRGVDEEISAQFTSGDTEVELGCNMADEVNEVAYLQLDGTKGRLFVQNPIAPHSGHFIETEIDGVHRKYTLGGNTTYDYQLDATIQAIRSDTPALTGGEDSRVTMQLMQDIYEAVGIDRRFSS</sequence>
<dbReference type="Pfam" id="PF01408">
    <property type="entry name" value="GFO_IDH_MocA"/>
    <property type="match status" value="1"/>
</dbReference>
<dbReference type="InterPro" id="IPR036291">
    <property type="entry name" value="NAD(P)-bd_dom_sf"/>
</dbReference>
<evidence type="ECO:0000259" key="4">
    <source>
        <dbReference type="Pfam" id="PF22725"/>
    </source>
</evidence>
<dbReference type="InterPro" id="IPR055170">
    <property type="entry name" value="GFO_IDH_MocA-like_dom"/>
</dbReference>
<comment type="caution">
    <text evidence="5">The sequence shown here is derived from an EMBL/GenBank/DDBJ whole genome shotgun (WGS) entry which is preliminary data.</text>
</comment>
<dbReference type="Proteomes" id="UP001201217">
    <property type="component" value="Unassembled WGS sequence"/>
</dbReference>
<dbReference type="InterPro" id="IPR050984">
    <property type="entry name" value="Gfo/Idh/MocA_domain"/>
</dbReference>
<proteinExistence type="inferred from homology"/>
<evidence type="ECO:0000259" key="3">
    <source>
        <dbReference type="Pfam" id="PF01408"/>
    </source>
</evidence>
<comment type="similarity">
    <text evidence="1">Belongs to the Gfo/Idh/MocA family.</text>
</comment>
<evidence type="ECO:0000256" key="2">
    <source>
        <dbReference type="ARBA" id="ARBA00023002"/>
    </source>
</evidence>
<evidence type="ECO:0000313" key="6">
    <source>
        <dbReference type="Proteomes" id="UP001201217"/>
    </source>
</evidence>
<reference evidence="5 6" key="1">
    <citation type="submission" date="2022-01" db="EMBL/GenBank/DDBJ databases">
        <title>Maritalea mediterranea sp. nov., isolated from marine plastic residues from the Malva-rosa beach (Valencia, Spain).</title>
        <authorList>
            <person name="Vidal-Verdu A."/>
            <person name="Molina-Menor E."/>
            <person name="Pascual J."/>
            <person name="Pereto J."/>
            <person name="Porcar M."/>
        </authorList>
    </citation>
    <scope>NUCLEOTIDE SEQUENCE [LARGE SCALE GENOMIC DNA]</scope>
    <source>
        <strain evidence="5 6">P4.10X</strain>
    </source>
</reference>